<organism evidence="4 5">
    <name type="scientific">Starmerella bacillaris</name>
    <name type="common">Yeast</name>
    <name type="synonym">Candida zemplinina</name>
    <dbReference type="NCBI Taxonomy" id="1247836"/>
    <lineage>
        <taxon>Eukaryota</taxon>
        <taxon>Fungi</taxon>
        <taxon>Dikarya</taxon>
        <taxon>Ascomycota</taxon>
        <taxon>Saccharomycotina</taxon>
        <taxon>Dipodascomycetes</taxon>
        <taxon>Dipodascales</taxon>
        <taxon>Trichomonascaceae</taxon>
        <taxon>Starmerella</taxon>
    </lineage>
</organism>
<name>A0AAV5REX2_STABA</name>
<feature type="transmembrane region" description="Helical" evidence="2">
    <location>
        <begin position="237"/>
        <end position="255"/>
    </location>
</feature>
<feature type="transmembrane region" description="Helical" evidence="2">
    <location>
        <begin position="320"/>
        <end position="340"/>
    </location>
</feature>
<accession>A0AAV5REX2</accession>
<feature type="compositionally biased region" description="Acidic residues" evidence="1">
    <location>
        <begin position="158"/>
        <end position="170"/>
    </location>
</feature>
<reference evidence="4 5" key="1">
    <citation type="journal article" date="2023" name="Elife">
        <title>Identification of key yeast species and microbe-microbe interactions impacting larval growth of Drosophila in the wild.</title>
        <authorList>
            <person name="Mure A."/>
            <person name="Sugiura Y."/>
            <person name="Maeda R."/>
            <person name="Honda K."/>
            <person name="Sakurai N."/>
            <person name="Takahashi Y."/>
            <person name="Watada M."/>
            <person name="Katoh T."/>
            <person name="Gotoh A."/>
            <person name="Gotoh Y."/>
            <person name="Taniguchi I."/>
            <person name="Nakamura K."/>
            <person name="Hayashi T."/>
            <person name="Katayama T."/>
            <person name="Uemura T."/>
            <person name="Hattori Y."/>
        </authorList>
    </citation>
    <scope>NUCLEOTIDE SEQUENCE [LARGE SCALE GENOMIC DNA]</scope>
    <source>
        <strain evidence="4 5">SB-73</strain>
    </source>
</reference>
<feature type="compositionally biased region" description="Basic residues" evidence="1">
    <location>
        <begin position="98"/>
        <end position="117"/>
    </location>
</feature>
<evidence type="ECO:0000313" key="5">
    <source>
        <dbReference type="Proteomes" id="UP001362899"/>
    </source>
</evidence>
<dbReference type="AlphaFoldDB" id="A0AAV5REX2"/>
<protein>
    <submittedName>
        <fullName evidence="4">Uncharacterized protein</fullName>
    </submittedName>
</protein>
<keyword evidence="2" id="KW-0472">Membrane</keyword>
<evidence type="ECO:0000313" key="4">
    <source>
        <dbReference type="EMBL" id="GMM49673.1"/>
    </source>
</evidence>
<evidence type="ECO:0000256" key="2">
    <source>
        <dbReference type="SAM" id="Phobius"/>
    </source>
</evidence>
<feature type="region of interest" description="Disordered" evidence="1">
    <location>
        <begin position="89"/>
        <end position="173"/>
    </location>
</feature>
<feature type="signal peptide" evidence="3">
    <location>
        <begin position="1"/>
        <end position="19"/>
    </location>
</feature>
<dbReference type="EMBL" id="BTGC01000003">
    <property type="protein sequence ID" value="GMM49673.1"/>
    <property type="molecule type" value="Genomic_DNA"/>
</dbReference>
<evidence type="ECO:0000256" key="1">
    <source>
        <dbReference type="SAM" id="MobiDB-lite"/>
    </source>
</evidence>
<feature type="transmembrane region" description="Helical" evidence="2">
    <location>
        <begin position="294"/>
        <end position="313"/>
    </location>
</feature>
<keyword evidence="2" id="KW-0812">Transmembrane</keyword>
<feature type="chain" id="PRO_5043630077" evidence="3">
    <location>
        <begin position="20"/>
        <end position="458"/>
    </location>
</feature>
<dbReference type="Proteomes" id="UP001362899">
    <property type="component" value="Unassembled WGS sequence"/>
</dbReference>
<keyword evidence="5" id="KW-1185">Reference proteome</keyword>
<keyword evidence="2" id="KW-1133">Transmembrane helix</keyword>
<gene>
    <name evidence="4" type="ORF">DASB73_006310</name>
</gene>
<comment type="caution">
    <text evidence="4">The sequence shown here is derived from an EMBL/GenBank/DDBJ whole genome shotgun (WGS) entry which is preliminary data.</text>
</comment>
<evidence type="ECO:0000256" key="3">
    <source>
        <dbReference type="SAM" id="SignalP"/>
    </source>
</evidence>
<feature type="transmembrane region" description="Helical" evidence="2">
    <location>
        <begin position="378"/>
        <end position="399"/>
    </location>
</feature>
<feature type="compositionally biased region" description="Basic and acidic residues" evidence="1">
    <location>
        <begin position="128"/>
        <end position="148"/>
    </location>
</feature>
<feature type="transmembrane region" description="Helical" evidence="2">
    <location>
        <begin position="419"/>
        <end position="440"/>
    </location>
</feature>
<keyword evidence="3" id="KW-0732">Signal</keyword>
<proteinExistence type="predicted"/>
<sequence>MCLHALLGVLHIFVYAVGASSVIKTDDLVLICGGVVKPAVEHVLDSSPYLHISSSQDTEVLVMRKEDLLEEKSNGDKLNIGEITQFLEHIPSEDSSASRKHRKNSHKKHHRNHRNHRGSSEHIQNNSHNDHNDHNDHNEHNEHNEHNDHKRRKRATEIPDETEVGNNEDDSQSKKLSLFSHIEKHLVHIPENSIVEYEVLSNGYYCVAVPNDGSFVEVTFNEPLGQDIRSNYPNSLLYLRLAGISTLLLCMAIFMPETPSPFSVCWSRAAVCLILFNISQIGPRFDNEMLQQCALLLLCTLTTCLFLVATLNLESFCKEILATIWSVIFASVFLSESNVSNTSSAPIGDVKLVIIAVLLCMIELFAVYQYMHHNNSSITSALATSLTLLSLTSAIFLYLSTVDFCEPMLLNQFGFGLMFLFKEYINLLVLFGTAVTYAISSTTCNTVQRKYAAIELSV</sequence>
<feature type="transmembrane region" description="Helical" evidence="2">
    <location>
        <begin position="352"/>
        <end position="371"/>
    </location>
</feature>